<dbReference type="AlphaFoldDB" id="A0A6A6FQY3"/>
<reference evidence="1" key="1">
    <citation type="journal article" date="2020" name="Stud. Mycol.">
        <title>101 Dothideomycetes genomes: a test case for predicting lifestyles and emergence of pathogens.</title>
        <authorList>
            <person name="Haridas S."/>
            <person name="Albert R."/>
            <person name="Binder M."/>
            <person name="Bloem J."/>
            <person name="Labutti K."/>
            <person name="Salamov A."/>
            <person name="Andreopoulos B."/>
            <person name="Baker S."/>
            <person name="Barry K."/>
            <person name="Bills G."/>
            <person name="Bluhm B."/>
            <person name="Cannon C."/>
            <person name="Castanera R."/>
            <person name="Culley D."/>
            <person name="Daum C."/>
            <person name="Ezra D."/>
            <person name="Gonzalez J."/>
            <person name="Henrissat B."/>
            <person name="Kuo A."/>
            <person name="Liang C."/>
            <person name="Lipzen A."/>
            <person name="Lutzoni F."/>
            <person name="Magnuson J."/>
            <person name="Mondo S."/>
            <person name="Nolan M."/>
            <person name="Ohm R."/>
            <person name="Pangilinan J."/>
            <person name="Park H.-J."/>
            <person name="Ramirez L."/>
            <person name="Alfaro M."/>
            <person name="Sun H."/>
            <person name="Tritt A."/>
            <person name="Yoshinaga Y."/>
            <person name="Zwiers L.-H."/>
            <person name="Turgeon B."/>
            <person name="Goodwin S."/>
            <person name="Spatafora J."/>
            <person name="Crous P."/>
            <person name="Grigoriev I."/>
        </authorList>
    </citation>
    <scope>NUCLEOTIDE SEQUENCE</scope>
    <source>
        <strain evidence="1">SCOH1-5</strain>
    </source>
</reference>
<dbReference type="Proteomes" id="UP000799539">
    <property type="component" value="Unassembled WGS sequence"/>
</dbReference>
<accession>A0A6A6FQY3</accession>
<evidence type="ECO:0000313" key="2">
    <source>
        <dbReference type="Proteomes" id="UP000799539"/>
    </source>
</evidence>
<keyword evidence="2" id="KW-1185">Reference proteome</keyword>
<gene>
    <name evidence="1" type="ORF">CERZMDRAFT_89946</name>
</gene>
<evidence type="ECO:0000313" key="1">
    <source>
        <dbReference type="EMBL" id="KAF2215588.1"/>
    </source>
</evidence>
<sequence>MRQETRRLYEHKKIRSEVLWNYWKPLSCSISDQNTLLSYRRLHIPAPQDSRFSALRLGFIMSHAITGHRRVSMVNLSLVLKTGEICPFRLRPRQDIVGPDVYTQAENPVNAAIAQVLEEASHRLSRIIDDQDARQRKMGSDLCCELVKSVRRLKSGWTTVLLNHAGS</sequence>
<organism evidence="1 2">
    <name type="scientific">Cercospora zeae-maydis SCOH1-5</name>
    <dbReference type="NCBI Taxonomy" id="717836"/>
    <lineage>
        <taxon>Eukaryota</taxon>
        <taxon>Fungi</taxon>
        <taxon>Dikarya</taxon>
        <taxon>Ascomycota</taxon>
        <taxon>Pezizomycotina</taxon>
        <taxon>Dothideomycetes</taxon>
        <taxon>Dothideomycetidae</taxon>
        <taxon>Mycosphaerellales</taxon>
        <taxon>Mycosphaerellaceae</taxon>
        <taxon>Cercospora</taxon>
    </lineage>
</organism>
<dbReference type="EMBL" id="ML992665">
    <property type="protein sequence ID" value="KAF2215588.1"/>
    <property type="molecule type" value="Genomic_DNA"/>
</dbReference>
<name>A0A6A6FQY3_9PEZI</name>
<protein>
    <submittedName>
        <fullName evidence="1">Uncharacterized protein</fullName>
    </submittedName>
</protein>
<proteinExistence type="predicted"/>